<reference evidence="1 2" key="1">
    <citation type="submission" date="2019-01" db="EMBL/GenBank/DDBJ databases">
        <title>Leucobacter muris sp. nov. isolated from the nose of a laboratory mouse.</title>
        <authorList>
            <person name="Benga L."/>
            <person name="Sproeer C."/>
            <person name="Schumann P."/>
            <person name="Verbarg S."/>
            <person name="Bunk B."/>
            <person name="Engelhardt E."/>
            <person name="Benten P.M."/>
            <person name="Sager M."/>
        </authorList>
    </citation>
    <scope>NUCLEOTIDE SEQUENCE [LARGE SCALE GENOMIC DNA]</scope>
    <source>
        <strain evidence="1 2">DSM 101948</strain>
    </source>
</reference>
<dbReference type="EMBL" id="CP035037">
    <property type="protein sequence ID" value="QAB17825.1"/>
    <property type="molecule type" value="Genomic_DNA"/>
</dbReference>
<name>A0ABX5QFL1_9MICO</name>
<evidence type="ECO:0000313" key="2">
    <source>
        <dbReference type="Proteomes" id="UP000285768"/>
    </source>
</evidence>
<protein>
    <submittedName>
        <fullName evidence="1">Alkaline phosphatase family protein</fullName>
    </submittedName>
</protein>
<gene>
    <name evidence="1" type="ORF">Leucomu_07735</name>
</gene>
<proteinExistence type="predicted"/>
<sequence length="408" mass="42897">MEIMLPTTADNGARLAAILPSGISTVALGLGIDPRAALEAAPGVPIPDASRLPRLRSFVMVVVDGLGHANLNAREGHAPTLARLPRRRIETVAPSTTGAALTTLTTGRLPGAHGLIGYRIRHPRLGLVTTLKDWDGIEDRAVWQRAAPLFGIARAIGARPVAIGRPAHATGGLTEAILTGAEYHPGQRIEDRFAVASRLLRAGDPIVAYLYVDELDKAAHEHGWQSDAWVRRLERLDAELDGFLRGLPADVGVVVTADHGIVDVGPHQQVMLDADPELFADIAEVGGEPRFRSLFLRAGADAGAVARSWAQAEGARAWVATREEAIASGCFGSVDPEVAPRIGDVVIAARKQVAYYSTADDPRSLDMVGQHGSFSEDERGVPLAVAGALDGSGFASAVATAQPIDAGS</sequence>
<dbReference type="SUPFAM" id="SSF53649">
    <property type="entry name" value="Alkaline phosphatase-like"/>
    <property type="match status" value="1"/>
</dbReference>
<keyword evidence="2" id="KW-1185">Reference proteome</keyword>
<dbReference type="PANTHER" id="PTHR10151">
    <property type="entry name" value="ECTONUCLEOTIDE PYROPHOSPHATASE/PHOSPHODIESTERASE"/>
    <property type="match status" value="1"/>
</dbReference>
<dbReference type="InterPro" id="IPR017850">
    <property type="entry name" value="Alkaline_phosphatase_core_sf"/>
</dbReference>
<accession>A0ABX5QFL1</accession>
<dbReference type="InterPro" id="IPR002591">
    <property type="entry name" value="Phosphodiest/P_Trfase"/>
</dbReference>
<dbReference type="PANTHER" id="PTHR10151:SF120">
    <property type="entry name" value="BIS(5'-ADENOSYL)-TRIPHOSPHATASE"/>
    <property type="match status" value="1"/>
</dbReference>
<organism evidence="1 2">
    <name type="scientific">Leucobacter muris</name>
    <dbReference type="NCBI Taxonomy" id="1935379"/>
    <lineage>
        <taxon>Bacteria</taxon>
        <taxon>Bacillati</taxon>
        <taxon>Actinomycetota</taxon>
        <taxon>Actinomycetes</taxon>
        <taxon>Micrococcales</taxon>
        <taxon>Microbacteriaceae</taxon>
        <taxon>Leucobacter</taxon>
    </lineage>
</organism>
<dbReference type="Pfam" id="PF01663">
    <property type="entry name" value="Phosphodiest"/>
    <property type="match status" value="1"/>
</dbReference>
<dbReference type="Proteomes" id="UP000285768">
    <property type="component" value="Chromosome"/>
</dbReference>
<dbReference type="Gene3D" id="3.40.720.10">
    <property type="entry name" value="Alkaline Phosphatase, subunit A"/>
    <property type="match status" value="1"/>
</dbReference>
<evidence type="ECO:0000313" key="1">
    <source>
        <dbReference type="EMBL" id="QAB17825.1"/>
    </source>
</evidence>